<dbReference type="Proteomes" id="UP000003250">
    <property type="component" value="Unassembled WGS sequence"/>
</dbReference>
<evidence type="ECO:0000256" key="1">
    <source>
        <dbReference type="SAM" id="MobiDB-lite"/>
    </source>
</evidence>
<dbReference type="EMBL" id="AHAM01000183">
    <property type="protein sequence ID" value="EHK55032.1"/>
    <property type="molecule type" value="Genomic_DNA"/>
</dbReference>
<gene>
    <name evidence="2" type="ORF">MAXJ12_21941</name>
</gene>
<feature type="region of interest" description="Disordered" evidence="1">
    <location>
        <begin position="16"/>
        <end position="46"/>
    </location>
</feature>
<protein>
    <submittedName>
        <fullName evidence="2">Uncharacterized protein</fullName>
    </submittedName>
</protein>
<evidence type="ECO:0000313" key="2">
    <source>
        <dbReference type="EMBL" id="EHK55032.1"/>
    </source>
</evidence>
<organism evidence="2 3">
    <name type="scientific">Mesorhizobium alhagi CCNWXJ12-2</name>
    <dbReference type="NCBI Taxonomy" id="1107882"/>
    <lineage>
        <taxon>Bacteria</taxon>
        <taxon>Pseudomonadati</taxon>
        <taxon>Pseudomonadota</taxon>
        <taxon>Alphaproteobacteria</taxon>
        <taxon>Hyphomicrobiales</taxon>
        <taxon>Phyllobacteriaceae</taxon>
        <taxon>Allomesorhizobium</taxon>
    </lineage>
</organism>
<dbReference type="PATRIC" id="fig|1107882.3.peg.4284"/>
<sequence length="46" mass="5116">MVEKWLSGEVAPAYDRYKANPGETKPLAEAASRVQQHMDSAAKKVR</sequence>
<reference evidence="2 3" key="1">
    <citation type="journal article" date="2012" name="J. Bacteriol.">
        <title>Draft Genome Sequence of Mesorhizobium alhagi CCNWXJ12-2T, a Novel Salt-Resistant Species Isolated from the Desert of Northwestern China.</title>
        <authorList>
            <person name="Zhou M."/>
            <person name="Chen W."/>
            <person name="Chen H."/>
            <person name="Wei G."/>
        </authorList>
    </citation>
    <scope>NUCLEOTIDE SEQUENCE [LARGE SCALE GENOMIC DNA]</scope>
    <source>
        <strain evidence="2 3">CCNWXJ12-2</strain>
    </source>
</reference>
<dbReference type="AlphaFoldDB" id="H0HW28"/>
<evidence type="ECO:0000313" key="3">
    <source>
        <dbReference type="Proteomes" id="UP000003250"/>
    </source>
</evidence>
<keyword evidence="3" id="KW-1185">Reference proteome</keyword>
<proteinExistence type="predicted"/>
<accession>H0HW28</accession>
<name>H0HW28_9HYPH</name>